<accession>A0A0D2VVH0</accession>
<dbReference type="Pfam" id="PF01712">
    <property type="entry name" value="dNK"/>
    <property type="match status" value="2"/>
</dbReference>
<dbReference type="InterPro" id="IPR050566">
    <property type="entry name" value="Deoxyribonucleoside_kinase"/>
</dbReference>
<dbReference type="InterPro" id="IPR031314">
    <property type="entry name" value="DNK_dom"/>
</dbReference>
<reference evidence="4" key="1">
    <citation type="submission" date="2011-02" db="EMBL/GenBank/DDBJ databases">
        <title>The Genome Sequence of Capsaspora owczarzaki ATCC 30864.</title>
        <authorList>
            <person name="Russ C."/>
            <person name="Cuomo C."/>
            <person name="Burger G."/>
            <person name="Gray M.W."/>
            <person name="Holland P.W.H."/>
            <person name="King N."/>
            <person name="Lang F.B.F."/>
            <person name="Roger A.J."/>
            <person name="Ruiz-Trillo I."/>
            <person name="Young S.K."/>
            <person name="Zeng Q."/>
            <person name="Gargeya S."/>
            <person name="Alvarado L."/>
            <person name="Berlin A."/>
            <person name="Chapman S.B."/>
            <person name="Chen Z."/>
            <person name="Freedman E."/>
            <person name="Gellesch M."/>
            <person name="Goldberg J."/>
            <person name="Griggs A."/>
            <person name="Gujja S."/>
            <person name="Heilman E."/>
            <person name="Heiman D."/>
            <person name="Howarth C."/>
            <person name="Mehta T."/>
            <person name="Neiman D."/>
            <person name="Pearson M."/>
            <person name="Roberts A."/>
            <person name="Saif S."/>
            <person name="Shea T."/>
            <person name="Shenoy N."/>
            <person name="Sisk P."/>
            <person name="Stolte C."/>
            <person name="Sykes S."/>
            <person name="White J."/>
            <person name="Yandava C."/>
            <person name="Haas B."/>
            <person name="Nusbaum C."/>
            <person name="Birren B."/>
        </authorList>
    </citation>
    <scope>NUCLEOTIDE SEQUENCE</scope>
    <source>
        <strain evidence="4">ATCC 30864</strain>
    </source>
</reference>
<dbReference type="Gene3D" id="3.40.50.300">
    <property type="entry name" value="P-loop containing nucleotide triphosphate hydrolases"/>
    <property type="match status" value="1"/>
</dbReference>
<feature type="region of interest" description="Disordered" evidence="1">
    <location>
        <begin position="143"/>
        <end position="225"/>
    </location>
</feature>
<dbReference type="RefSeq" id="XP_004345521.1">
    <property type="nucleotide sequence ID" value="XM_004345471.2"/>
</dbReference>
<sequence>MTGQRVLRIALEGNISAGKSTFLDILSQELDIVIVPEPVSRWQQVDEIRNDPRSAAAFREMAIFQGEAGSEPEHQDGDSHAHPAAFARGTTPSIFELENSNTFDSIPASQDTGGNLLSLFYNSPNRWSFTFQIYACLSRIRAQQRPPENPHPKTLFIGRKNSNSQSQSESPTSDVIEKDSTPAILDRGLKRSASEDQDPATTSSSTEVSTVESGNTRAQARPRLASVSEIPPTSIHFTERSVFSDRYCFALNCVETGLMTRPEFFIYQEWHSFMEASVPEAMKLDGIVYLRSTPEVCHERLQRRAREEESAVSVDYLHQLHQRHEDWLIRKKESLKVSPLASSCPLLIVDSDKEFQHDPVRCKEMVEQVKQFMLDCRAQFEARK</sequence>
<protein>
    <submittedName>
        <fullName evidence="3">Dihydroxyacetone kinase 2</fullName>
    </submittedName>
</protein>
<dbReference type="SUPFAM" id="SSF52540">
    <property type="entry name" value="P-loop containing nucleoside triphosphate hydrolases"/>
    <property type="match status" value="1"/>
</dbReference>
<keyword evidence="3" id="KW-0808">Transferase</keyword>
<organism evidence="3 4">
    <name type="scientific">Capsaspora owczarzaki (strain ATCC 30864)</name>
    <dbReference type="NCBI Taxonomy" id="595528"/>
    <lineage>
        <taxon>Eukaryota</taxon>
        <taxon>Filasterea</taxon>
        <taxon>Capsaspora</taxon>
    </lineage>
</organism>
<dbReference type="AlphaFoldDB" id="A0A0D2VVH0"/>
<evidence type="ECO:0000313" key="3">
    <source>
        <dbReference type="EMBL" id="KJE95482.1"/>
    </source>
</evidence>
<dbReference type="InterPro" id="IPR027417">
    <property type="entry name" value="P-loop_NTPase"/>
</dbReference>
<dbReference type="CDD" id="cd01673">
    <property type="entry name" value="dNK"/>
    <property type="match status" value="1"/>
</dbReference>
<dbReference type="Proteomes" id="UP000008743">
    <property type="component" value="Unassembled WGS sequence"/>
</dbReference>
<feature type="domain" description="Deoxynucleoside kinase" evidence="2">
    <location>
        <begin position="232"/>
        <end position="373"/>
    </location>
</feature>
<dbReference type="OrthoDB" id="567086at2759"/>
<name>A0A0D2VVH0_CAPO3</name>
<dbReference type="OMA" id="EVCHERL"/>
<evidence type="ECO:0000259" key="2">
    <source>
        <dbReference type="Pfam" id="PF01712"/>
    </source>
</evidence>
<dbReference type="PANTHER" id="PTHR10513">
    <property type="entry name" value="DEOXYNUCLEOSIDE KINASE"/>
    <property type="match status" value="1"/>
</dbReference>
<dbReference type="EMBL" id="KE346369">
    <property type="protein sequence ID" value="KJE95482.1"/>
    <property type="molecule type" value="Genomic_DNA"/>
</dbReference>
<feature type="compositionally biased region" description="Low complexity" evidence="1">
    <location>
        <begin position="201"/>
        <end position="213"/>
    </location>
</feature>
<dbReference type="eggNOG" id="KOG4235">
    <property type="taxonomic scope" value="Eukaryota"/>
</dbReference>
<dbReference type="STRING" id="595528.A0A0D2VVH0"/>
<keyword evidence="3" id="KW-0418">Kinase</keyword>
<evidence type="ECO:0000313" key="4">
    <source>
        <dbReference type="Proteomes" id="UP000008743"/>
    </source>
</evidence>
<dbReference type="GO" id="GO:0019136">
    <property type="term" value="F:deoxynucleoside kinase activity"/>
    <property type="evidence" value="ECO:0007669"/>
    <property type="project" value="TreeGrafter"/>
</dbReference>
<dbReference type="PhylomeDB" id="A0A0D2VVH0"/>
<gene>
    <name evidence="3" type="ORF">CAOG_005931</name>
</gene>
<keyword evidence="4" id="KW-1185">Reference proteome</keyword>
<dbReference type="PANTHER" id="PTHR10513:SF35">
    <property type="entry name" value="DEOXYADENOSINE KINASE"/>
    <property type="match status" value="1"/>
</dbReference>
<dbReference type="InParanoid" id="A0A0D2VVH0"/>
<feature type="domain" description="Deoxynucleoside kinase" evidence="2">
    <location>
        <begin position="9"/>
        <end position="146"/>
    </location>
</feature>
<proteinExistence type="predicted"/>
<dbReference type="GO" id="GO:0005739">
    <property type="term" value="C:mitochondrion"/>
    <property type="evidence" value="ECO:0007669"/>
    <property type="project" value="TreeGrafter"/>
</dbReference>
<evidence type="ECO:0000256" key="1">
    <source>
        <dbReference type="SAM" id="MobiDB-lite"/>
    </source>
</evidence>
<feature type="compositionally biased region" description="Low complexity" evidence="1">
    <location>
        <begin position="161"/>
        <end position="170"/>
    </location>
</feature>